<keyword evidence="2" id="KW-1185">Reference proteome</keyword>
<evidence type="ECO:0008006" key="3">
    <source>
        <dbReference type="Google" id="ProtNLM"/>
    </source>
</evidence>
<evidence type="ECO:0000313" key="1">
    <source>
        <dbReference type="EMBL" id="EAQ51196.1"/>
    </source>
</evidence>
<dbReference type="eggNOG" id="ENOG5032ZCE">
    <property type="taxonomic scope" value="Bacteria"/>
</dbReference>
<organism evidence="1 2">
    <name type="scientific">Leeuwenhoekiella blandensis (strain CECT 7118 / CCUG 51940 / KCTC 22103 / MED217)</name>
    <name type="common">Flavobacterium sp. (strain MED217)</name>
    <dbReference type="NCBI Taxonomy" id="398720"/>
    <lineage>
        <taxon>Bacteria</taxon>
        <taxon>Pseudomonadati</taxon>
        <taxon>Bacteroidota</taxon>
        <taxon>Flavobacteriia</taxon>
        <taxon>Flavobacteriales</taxon>
        <taxon>Flavobacteriaceae</taxon>
        <taxon>Leeuwenhoekiella</taxon>
    </lineage>
</organism>
<dbReference type="Proteomes" id="UP000001601">
    <property type="component" value="Unassembled WGS sequence"/>
</dbReference>
<reference evidence="1 2" key="1">
    <citation type="journal article" date="2007" name="Nature">
        <title>Light stimulates growth of proteorhodopsin-containing marine Flavobacteria.</title>
        <authorList>
            <person name="Gomez-Consarnau L."/>
            <person name="Gonzalez J.M."/>
            <person name="Coll-Llado M."/>
            <person name="Gourdon P."/>
            <person name="Pascher T."/>
            <person name="Neutze R."/>
            <person name="Pedros-Alio C."/>
            <person name="Pinhassi J."/>
        </authorList>
    </citation>
    <scope>NUCLEOTIDE SEQUENCE [LARGE SCALE GENOMIC DNA]</scope>
    <source>
        <strain evidence="1 2">MED217</strain>
    </source>
</reference>
<dbReference type="AlphaFoldDB" id="A3XHP7"/>
<dbReference type="STRING" id="398720.MED217_16675"/>
<accession>A3XHP7</accession>
<dbReference type="EMBL" id="AANC01000001">
    <property type="protein sequence ID" value="EAQ51196.1"/>
    <property type="molecule type" value="Genomic_DNA"/>
</dbReference>
<comment type="caution">
    <text evidence="1">The sequence shown here is derived from an EMBL/GenBank/DDBJ whole genome shotgun (WGS) entry which is preliminary data.</text>
</comment>
<name>A3XHP7_LEEBM</name>
<dbReference type="HOGENOM" id="CLU_055789_2_1_10"/>
<sequence length="211" mass="22979">MSIALLDPSASEFEPRYALAINGSSLGGGLEVARSISEKFNLRIRANSFNFKNLDYSVDIGNTGTLDLSGNARMLETDLSLEFLPFKKASFKLVGGLGYFFNALGSVNALYAQPVNFGQITITPDQFGTADLKLDYSGLSPYLGLGFGRAVPKNRVGLSVELGTFYLSEPDLIIDATKMLSPLADQAPSIELNISDYRWYPFLNLKLAVKI</sequence>
<gene>
    <name evidence="1" type="ORF">MED217_16675</name>
</gene>
<dbReference type="Gene3D" id="2.40.160.170">
    <property type="match status" value="1"/>
</dbReference>
<evidence type="ECO:0000313" key="2">
    <source>
        <dbReference type="Proteomes" id="UP000001601"/>
    </source>
</evidence>
<proteinExistence type="predicted"/>
<protein>
    <recommendedName>
        <fullName evidence="3">Outer membrane protein beta-barrel domain-containing protein</fullName>
    </recommendedName>
</protein>